<feature type="region of interest" description="Disordered" evidence="1">
    <location>
        <begin position="1"/>
        <end position="35"/>
    </location>
</feature>
<dbReference type="Proteomes" id="UP000501602">
    <property type="component" value="Chromosome"/>
</dbReference>
<dbReference type="AlphaFoldDB" id="A0A6H1UI70"/>
<dbReference type="GO" id="GO:0015074">
    <property type="term" value="P:DNA integration"/>
    <property type="evidence" value="ECO:0007669"/>
    <property type="project" value="InterPro"/>
</dbReference>
<dbReference type="SUPFAM" id="SSF53098">
    <property type="entry name" value="Ribonuclease H-like"/>
    <property type="match status" value="1"/>
</dbReference>
<name>A0A6H1UI70_9GAMM</name>
<evidence type="ECO:0000313" key="4">
    <source>
        <dbReference type="Proteomes" id="UP000501602"/>
    </source>
</evidence>
<dbReference type="KEGG" id="fes:HER31_01825"/>
<organism evidence="3 4">
    <name type="scientific">Ferrimonas lipolytica</name>
    <dbReference type="NCBI Taxonomy" id="2724191"/>
    <lineage>
        <taxon>Bacteria</taxon>
        <taxon>Pseudomonadati</taxon>
        <taxon>Pseudomonadota</taxon>
        <taxon>Gammaproteobacteria</taxon>
        <taxon>Alteromonadales</taxon>
        <taxon>Ferrimonadaceae</taxon>
        <taxon>Ferrimonas</taxon>
    </lineage>
</organism>
<sequence>MAFPSFEDEFVPELPVQEQSPANDGPEPIPRDIASYPEAVRDETYRRIAYLRWFRDNLKGGWTQKNIEPLIAQAKSAIGKPAPSWRTLASWWQTYKKAGYSIQALVPKHGNKGNTKSRTSSGEQQFFDKAIERYLIPQRPSVAAVYQFYKDSIRVENLKLLGDKVAPISYRAFLDRINRLPPYEVMKARHGKYKADVEFNAIGRHIPPTRALERVEIDHTPLDLILLDDELHIPLGRAFLTLLIDSYSKCVVGFHIGYKEPSYYSVKMALLNAMKPKEELCRRFPQLRNDWPCHGKIETLVVDNGAEFWSKSLEQACLEVVTDIQFNPVKRPWLKPMVERIFGKINSELLISMPGKTFSNILEKEDYNPAKDAVIRFSTFNELFHQWIIDVYHMESDSRCQWIPYYTWQQSVAHLPPLPLSNDDQKKLEIVLAQSDYRKHRRGGIQIHNLRYDSDKFATYRKYHTANRGRSEQPSVLVKTNLDDLSYIHVYVEQLKGYMVVPCVDPVGYTKGLSLQQHKVNCCLHREFIKGQLDLDSLAQVRMAIHQRIEQEVTELKEGKRSGKVKQAAKLARHQGVSSVGAGTVVSKLLEGSIAAIQEEETKSDLPNQDDWDAMLSGLEPY</sequence>
<evidence type="ECO:0000256" key="1">
    <source>
        <dbReference type="SAM" id="MobiDB-lite"/>
    </source>
</evidence>
<protein>
    <submittedName>
        <fullName evidence="3">Transposase</fullName>
    </submittedName>
</protein>
<dbReference type="PROSITE" id="PS50994">
    <property type="entry name" value="INTEGRASE"/>
    <property type="match status" value="1"/>
</dbReference>
<reference evidence="3 4" key="1">
    <citation type="submission" date="2020-04" db="EMBL/GenBank/DDBJ databases">
        <title>Ferrimonas sp. S7 isolated from sea water.</title>
        <authorList>
            <person name="Bae S.S."/>
            <person name="Baek K."/>
        </authorList>
    </citation>
    <scope>NUCLEOTIDE SEQUENCE [LARGE SCALE GENOMIC DNA]</scope>
    <source>
        <strain evidence="3 4">S7</strain>
    </source>
</reference>
<dbReference type="GO" id="GO:0003676">
    <property type="term" value="F:nucleic acid binding"/>
    <property type="evidence" value="ECO:0007669"/>
    <property type="project" value="InterPro"/>
</dbReference>
<feature type="compositionally biased region" description="Acidic residues" evidence="1">
    <location>
        <begin position="1"/>
        <end position="11"/>
    </location>
</feature>
<feature type="domain" description="Integrase catalytic" evidence="2">
    <location>
        <begin position="204"/>
        <end position="412"/>
    </location>
</feature>
<accession>A0A6H1UI70</accession>
<dbReference type="EMBL" id="CP051180">
    <property type="protein sequence ID" value="QIZ78781.1"/>
    <property type="molecule type" value="Genomic_DNA"/>
</dbReference>
<dbReference type="InterPro" id="IPR001584">
    <property type="entry name" value="Integrase_cat-core"/>
</dbReference>
<keyword evidence="4" id="KW-1185">Reference proteome</keyword>
<dbReference type="Pfam" id="PF09299">
    <property type="entry name" value="Mu-transpos_C"/>
    <property type="match status" value="1"/>
</dbReference>
<gene>
    <name evidence="3" type="ORF">HER31_01825</name>
</gene>
<dbReference type="InterPro" id="IPR012337">
    <property type="entry name" value="RNaseH-like_sf"/>
</dbReference>
<dbReference type="InterPro" id="IPR036397">
    <property type="entry name" value="RNaseH_sf"/>
</dbReference>
<evidence type="ECO:0000313" key="3">
    <source>
        <dbReference type="EMBL" id="QIZ78781.1"/>
    </source>
</evidence>
<dbReference type="Gene3D" id="3.30.420.10">
    <property type="entry name" value="Ribonuclease H-like superfamily/Ribonuclease H"/>
    <property type="match status" value="1"/>
</dbReference>
<dbReference type="InterPro" id="IPR015378">
    <property type="entry name" value="Transposase-like_Mu_C"/>
</dbReference>
<evidence type="ECO:0000259" key="2">
    <source>
        <dbReference type="PROSITE" id="PS50994"/>
    </source>
</evidence>
<proteinExistence type="predicted"/>